<keyword evidence="10 15" id="KW-0547">Nucleotide-binding</keyword>
<evidence type="ECO:0000256" key="8">
    <source>
        <dbReference type="ARBA" id="ARBA00022490"/>
    </source>
</evidence>
<dbReference type="EC" id="3.6.1.31" evidence="15"/>
<evidence type="ECO:0000256" key="14">
    <source>
        <dbReference type="ARBA" id="ARBA00023268"/>
    </source>
</evidence>
<gene>
    <name evidence="15" type="primary">hisI</name>
    <name evidence="15" type="synonym">hisIE</name>
    <name evidence="17" type="ORF">SAMN02745973_00631</name>
</gene>
<sequence length="207" mass="24102">MDEILEKVNFDEKGLLPAIVQDIVSNEVLMLAYMNKESLKKTLETKTTWFYSRSRQKLWNKGETSGNIQIVKELSYDCDGDTVLVKVMQKGNACHTGQKSCFFHQVYKENGYAKKENILHLLYQRIEYRKKNPKEGSYTNYLFREGLDKILKKVGEESSEVIIGAKNLSKEEVIYETADLTYHIFVLLIELGISIEEIKQELIKRFQ</sequence>
<name>A0A1T4KNU1_9FIRM</name>
<dbReference type="SUPFAM" id="SSF141734">
    <property type="entry name" value="HisI-like"/>
    <property type="match status" value="1"/>
</dbReference>
<accession>A0A1T4KNU1</accession>
<dbReference type="NCBIfam" id="TIGR03188">
    <property type="entry name" value="histidine_hisI"/>
    <property type="match status" value="1"/>
</dbReference>
<dbReference type="OrthoDB" id="9795769at2"/>
<evidence type="ECO:0000256" key="12">
    <source>
        <dbReference type="ARBA" id="ARBA00022840"/>
    </source>
</evidence>
<dbReference type="NCBIfam" id="NF002747">
    <property type="entry name" value="PRK02759.1"/>
    <property type="match status" value="1"/>
</dbReference>
<comment type="catalytic activity">
    <reaction evidence="1 15">
        <text>1-(5-phospho-beta-D-ribosyl)-5'-AMP + H2O = 1-(5-phospho-beta-D-ribosyl)-5-[(5-phospho-beta-D-ribosylamino)methylideneamino]imidazole-4-carboxamide</text>
        <dbReference type="Rhea" id="RHEA:20049"/>
        <dbReference type="ChEBI" id="CHEBI:15377"/>
        <dbReference type="ChEBI" id="CHEBI:58435"/>
        <dbReference type="ChEBI" id="CHEBI:59457"/>
        <dbReference type="EC" id="3.5.4.19"/>
    </reaction>
</comment>
<dbReference type="PANTHER" id="PTHR42945">
    <property type="entry name" value="HISTIDINE BIOSYNTHESIS BIFUNCTIONAL PROTEIN"/>
    <property type="match status" value="1"/>
</dbReference>
<dbReference type="NCBIfam" id="NF000768">
    <property type="entry name" value="PRK00051.1"/>
    <property type="match status" value="1"/>
</dbReference>
<dbReference type="InterPro" id="IPR023019">
    <property type="entry name" value="His_synth_HisIE"/>
</dbReference>
<dbReference type="InterPro" id="IPR002496">
    <property type="entry name" value="PRib_AMP_CycHydrolase_dom"/>
</dbReference>
<dbReference type="SUPFAM" id="SSF101386">
    <property type="entry name" value="all-alpha NTP pyrophosphatases"/>
    <property type="match status" value="1"/>
</dbReference>
<dbReference type="Gene3D" id="3.10.20.810">
    <property type="entry name" value="Phosphoribosyl-AMP cyclohydrolase"/>
    <property type="match status" value="1"/>
</dbReference>
<dbReference type="InterPro" id="IPR021130">
    <property type="entry name" value="PRib-ATP_PPHydrolase-like"/>
</dbReference>
<dbReference type="EC" id="3.5.4.19" evidence="15"/>
<keyword evidence="12 15" id="KW-0067">ATP-binding</keyword>
<evidence type="ECO:0000256" key="5">
    <source>
        <dbReference type="ARBA" id="ARBA00005204"/>
    </source>
</evidence>
<keyword evidence="18" id="KW-1185">Reference proteome</keyword>
<evidence type="ECO:0000256" key="2">
    <source>
        <dbReference type="ARBA" id="ARBA00001460"/>
    </source>
</evidence>
<keyword evidence="9 15" id="KW-0028">Amino-acid biosynthesis</keyword>
<dbReference type="AlphaFoldDB" id="A0A1T4KNU1"/>
<keyword evidence="11 15" id="KW-0378">Hydrolase</keyword>
<dbReference type="PANTHER" id="PTHR42945:SF9">
    <property type="entry name" value="HISTIDINE BIOSYNTHESIS BIFUNCTIONAL PROTEIN HISIE"/>
    <property type="match status" value="1"/>
</dbReference>
<dbReference type="Proteomes" id="UP000196365">
    <property type="component" value="Unassembled WGS sequence"/>
</dbReference>
<dbReference type="RefSeq" id="WP_087678060.1">
    <property type="nucleotide sequence ID" value="NZ_FUWV01000002.1"/>
</dbReference>
<dbReference type="InterPro" id="IPR038019">
    <property type="entry name" value="PRib_AMP_CycHydrolase_sf"/>
</dbReference>
<feature type="region of interest" description="Phosphoribosyl-ATP pyrophosphohydrolase" evidence="15">
    <location>
        <begin position="119"/>
        <end position="207"/>
    </location>
</feature>
<evidence type="ECO:0000313" key="18">
    <source>
        <dbReference type="Proteomes" id="UP000196365"/>
    </source>
</evidence>
<reference evidence="17 18" key="1">
    <citation type="submission" date="2017-02" db="EMBL/GenBank/DDBJ databases">
        <authorList>
            <person name="Peterson S.W."/>
        </authorList>
    </citation>
    <scope>NUCLEOTIDE SEQUENCE [LARGE SCALE GENOMIC DNA]</scope>
    <source>
        <strain evidence="17 18">DSM 15102</strain>
    </source>
</reference>
<comment type="catalytic activity">
    <reaction evidence="2 15">
        <text>1-(5-phospho-beta-D-ribosyl)-ATP + H2O = 1-(5-phospho-beta-D-ribosyl)-5'-AMP + diphosphate + H(+)</text>
        <dbReference type="Rhea" id="RHEA:22828"/>
        <dbReference type="ChEBI" id="CHEBI:15377"/>
        <dbReference type="ChEBI" id="CHEBI:15378"/>
        <dbReference type="ChEBI" id="CHEBI:33019"/>
        <dbReference type="ChEBI" id="CHEBI:59457"/>
        <dbReference type="ChEBI" id="CHEBI:73183"/>
        <dbReference type="EC" id="3.6.1.31"/>
    </reaction>
</comment>
<comment type="pathway">
    <text evidence="5 15">Amino-acid biosynthesis; L-histidine biosynthesis; L-histidine from 5-phospho-alpha-D-ribose 1-diphosphate: step 2/9.</text>
</comment>
<dbReference type="UniPathway" id="UPA00031">
    <property type="reaction ID" value="UER00007"/>
</dbReference>
<evidence type="ECO:0000256" key="3">
    <source>
        <dbReference type="ARBA" id="ARBA00004496"/>
    </source>
</evidence>
<evidence type="ECO:0000256" key="9">
    <source>
        <dbReference type="ARBA" id="ARBA00022605"/>
    </source>
</evidence>
<organism evidence="17 18">
    <name type="scientific">Garciella nitratireducens DSM 15102</name>
    <dbReference type="NCBI Taxonomy" id="1121911"/>
    <lineage>
        <taxon>Bacteria</taxon>
        <taxon>Bacillati</taxon>
        <taxon>Bacillota</taxon>
        <taxon>Clostridia</taxon>
        <taxon>Eubacteriales</taxon>
        <taxon>Eubacteriaceae</taxon>
        <taxon>Garciella</taxon>
    </lineage>
</organism>
<protein>
    <recommendedName>
        <fullName evidence="15">Histidine biosynthesis bifunctional protein HisIE</fullName>
    </recommendedName>
    <domain>
        <recommendedName>
            <fullName evidence="15">Phosphoribosyl-AMP cyclohydrolase</fullName>
            <shortName evidence="15">PRA-CH</shortName>
            <ecNumber evidence="15">3.5.4.19</ecNumber>
        </recommendedName>
    </domain>
    <domain>
        <recommendedName>
            <fullName evidence="15">Phosphoribosyl-ATP pyrophosphatase</fullName>
            <shortName evidence="15">PRA-PH</shortName>
            <ecNumber evidence="15">3.6.1.31</ecNumber>
        </recommendedName>
    </domain>
</protein>
<evidence type="ECO:0000256" key="1">
    <source>
        <dbReference type="ARBA" id="ARBA00000024"/>
    </source>
</evidence>
<dbReference type="GO" id="GO:0005737">
    <property type="term" value="C:cytoplasm"/>
    <property type="evidence" value="ECO:0007669"/>
    <property type="project" value="UniProtKB-SubCell"/>
</dbReference>
<dbReference type="InterPro" id="IPR008179">
    <property type="entry name" value="HisE"/>
</dbReference>
<comment type="pathway">
    <text evidence="4 15">Amino-acid biosynthesis; L-histidine biosynthesis; L-histidine from 5-phospho-alpha-D-ribose 1-diphosphate: step 3/9.</text>
</comment>
<dbReference type="HAMAP" id="MF_01020">
    <property type="entry name" value="HisE"/>
    <property type="match status" value="1"/>
</dbReference>
<dbReference type="CDD" id="cd11534">
    <property type="entry name" value="NTP-PPase_HisIE_like"/>
    <property type="match status" value="1"/>
</dbReference>
<dbReference type="Pfam" id="PF01502">
    <property type="entry name" value="PRA-CH"/>
    <property type="match status" value="1"/>
</dbReference>
<evidence type="ECO:0000256" key="7">
    <source>
        <dbReference type="ARBA" id="ARBA00008299"/>
    </source>
</evidence>
<dbReference type="GO" id="GO:0004636">
    <property type="term" value="F:phosphoribosyl-ATP diphosphatase activity"/>
    <property type="evidence" value="ECO:0007669"/>
    <property type="project" value="UniProtKB-UniRule"/>
</dbReference>
<dbReference type="GO" id="GO:0000105">
    <property type="term" value="P:L-histidine biosynthetic process"/>
    <property type="evidence" value="ECO:0007669"/>
    <property type="project" value="UniProtKB-UniRule"/>
</dbReference>
<dbReference type="FunFam" id="3.10.20.810:FF:000001">
    <property type="entry name" value="Histidine biosynthesis bifunctional protein HisIE"/>
    <property type="match status" value="1"/>
</dbReference>
<evidence type="ECO:0000256" key="6">
    <source>
        <dbReference type="ARBA" id="ARBA00007731"/>
    </source>
</evidence>
<dbReference type="HAMAP" id="MF_01019">
    <property type="entry name" value="HisIE"/>
    <property type="match status" value="1"/>
</dbReference>
<dbReference type="GO" id="GO:0005524">
    <property type="term" value="F:ATP binding"/>
    <property type="evidence" value="ECO:0007669"/>
    <property type="project" value="UniProtKB-KW"/>
</dbReference>
<evidence type="ECO:0000256" key="15">
    <source>
        <dbReference type="HAMAP-Rule" id="MF_01019"/>
    </source>
</evidence>
<keyword evidence="13 15" id="KW-0368">Histidine biosynthesis</keyword>
<dbReference type="Pfam" id="PF01503">
    <property type="entry name" value="PRA-PH"/>
    <property type="match status" value="1"/>
</dbReference>
<dbReference type="EMBL" id="FUWV01000002">
    <property type="protein sequence ID" value="SJZ44053.1"/>
    <property type="molecule type" value="Genomic_DNA"/>
</dbReference>
<keyword evidence="14 15" id="KW-0511">Multifunctional enzyme</keyword>
<proteinExistence type="inferred from homology"/>
<feature type="region of interest" description="Phosphoribosyl-AMP cyclohydrolase" evidence="15">
    <location>
        <begin position="1"/>
        <end position="118"/>
    </location>
</feature>
<dbReference type="HAMAP" id="MF_01021">
    <property type="entry name" value="HisI"/>
    <property type="match status" value="1"/>
</dbReference>
<evidence type="ECO:0000256" key="11">
    <source>
        <dbReference type="ARBA" id="ARBA00022801"/>
    </source>
</evidence>
<comment type="similarity">
    <text evidence="7 15">In the N-terminal section; belongs to the PRA-CH family.</text>
</comment>
<comment type="subcellular location">
    <subcellularLocation>
        <location evidence="3 15">Cytoplasm</location>
    </subcellularLocation>
</comment>
<evidence type="ECO:0000256" key="13">
    <source>
        <dbReference type="ARBA" id="ARBA00023102"/>
    </source>
</evidence>
<dbReference type="Gene3D" id="1.10.287.1080">
    <property type="entry name" value="MazG-like"/>
    <property type="match status" value="1"/>
</dbReference>
<evidence type="ECO:0000313" key="17">
    <source>
        <dbReference type="EMBL" id="SJZ44053.1"/>
    </source>
</evidence>
<dbReference type="InterPro" id="IPR026660">
    <property type="entry name" value="PRA-CH"/>
</dbReference>
<keyword evidence="8 15" id="KW-0963">Cytoplasm</keyword>
<evidence type="ECO:0000259" key="16">
    <source>
        <dbReference type="Pfam" id="PF01502"/>
    </source>
</evidence>
<evidence type="ECO:0000256" key="4">
    <source>
        <dbReference type="ARBA" id="ARBA00005169"/>
    </source>
</evidence>
<comment type="similarity">
    <text evidence="6 15">In the C-terminal section; belongs to the PRA-PH family.</text>
</comment>
<evidence type="ECO:0000256" key="10">
    <source>
        <dbReference type="ARBA" id="ARBA00022741"/>
    </source>
</evidence>
<dbReference type="GO" id="GO:0004635">
    <property type="term" value="F:phosphoribosyl-AMP cyclohydrolase activity"/>
    <property type="evidence" value="ECO:0007669"/>
    <property type="project" value="UniProtKB-UniRule"/>
</dbReference>
<feature type="domain" description="Phosphoribosyl-AMP cyclohydrolase" evidence="16">
    <location>
        <begin position="30"/>
        <end position="103"/>
    </location>
</feature>